<dbReference type="EMBL" id="JAOVZR010000001">
    <property type="protein sequence ID" value="MCY0149081.1"/>
    <property type="molecule type" value="Genomic_DNA"/>
</dbReference>
<dbReference type="SMART" id="SM00829">
    <property type="entry name" value="PKS_ER"/>
    <property type="match status" value="1"/>
</dbReference>
<evidence type="ECO:0000256" key="2">
    <source>
        <dbReference type="ARBA" id="ARBA00023002"/>
    </source>
</evidence>
<evidence type="ECO:0000313" key="4">
    <source>
        <dbReference type="EMBL" id="MCY0149081.1"/>
    </source>
</evidence>
<dbReference type="PANTHER" id="PTHR48106">
    <property type="entry name" value="QUINONE OXIDOREDUCTASE PIG3-RELATED"/>
    <property type="match status" value="1"/>
</dbReference>
<keyword evidence="1" id="KW-0521">NADP</keyword>
<keyword evidence="5" id="KW-1185">Reference proteome</keyword>
<evidence type="ECO:0000313" key="5">
    <source>
        <dbReference type="Proteomes" id="UP001073227"/>
    </source>
</evidence>
<dbReference type="Pfam" id="PF00107">
    <property type="entry name" value="ADH_zinc_N"/>
    <property type="match status" value="1"/>
</dbReference>
<dbReference type="Gene3D" id="3.90.180.10">
    <property type="entry name" value="Medium-chain alcohol dehydrogenases, catalytic domain"/>
    <property type="match status" value="1"/>
</dbReference>
<dbReference type="PANTHER" id="PTHR48106:SF18">
    <property type="entry name" value="QUINONE OXIDOREDUCTASE PIG3"/>
    <property type="match status" value="1"/>
</dbReference>
<proteinExistence type="predicted"/>
<organism evidence="4 5">
    <name type="scientific">Hoeflea algicola</name>
    <dbReference type="NCBI Taxonomy" id="2983763"/>
    <lineage>
        <taxon>Bacteria</taxon>
        <taxon>Pseudomonadati</taxon>
        <taxon>Pseudomonadota</taxon>
        <taxon>Alphaproteobacteria</taxon>
        <taxon>Hyphomicrobiales</taxon>
        <taxon>Rhizobiaceae</taxon>
        <taxon>Hoeflea</taxon>
    </lineage>
</organism>
<feature type="domain" description="Enoyl reductase (ER)" evidence="3">
    <location>
        <begin position="1"/>
        <end position="231"/>
    </location>
</feature>
<gene>
    <name evidence="4" type="ORF">OEG84_15545</name>
</gene>
<keyword evidence="2" id="KW-0560">Oxidoreductase</keyword>
<reference evidence="4" key="1">
    <citation type="submission" date="2022-10" db="EMBL/GenBank/DDBJ databases">
        <title>Hoeflea sp. G2-23, isolated from marine algae.</title>
        <authorList>
            <person name="Kristyanto S."/>
            <person name="Kim J.M."/>
            <person name="Jeon C.O."/>
        </authorList>
    </citation>
    <scope>NUCLEOTIDE SEQUENCE</scope>
    <source>
        <strain evidence="4">G2-23</strain>
    </source>
</reference>
<sequence length="235" mass="24336">MQPRSSAGEEPATVTFGSECNGGFADYAVTGSSDAIRVESGLSDVELASFPCAFSTAEGMIQRCRLGTESVLITGASGGVGSAAIQLAKRRGAHVTALTTAAKAEELRALGADQTLDRDAPLPGHGFDVVLDLVGGPRWPDLIDSLRNGGRYVTSGAIAGPIVELDLRTLYLRDLTLLGSTHQPANVFTDLVSYIEAGDIHPVLAATYPLAELRAAQSAFAGKTHVGKIGITVAD</sequence>
<dbReference type="Gene3D" id="3.40.50.720">
    <property type="entry name" value="NAD(P)-binding Rossmann-like Domain"/>
    <property type="match status" value="1"/>
</dbReference>
<dbReference type="Proteomes" id="UP001073227">
    <property type="component" value="Unassembled WGS sequence"/>
</dbReference>
<evidence type="ECO:0000256" key="1">
    <source>
        <dbReference type="ARBA" id="ARBA00022857"/>
    </source>
</evidence>
<name>A0ABT3ZBB4_9HYPH</name>
<accession>A0ABT3ZBB4</accession>
<protein>
    <submittedName>
        <fullName evidence="4">Zinc-binding dehydrogenase</fullName>
    </submittedName>
</protein>
<dbReference type="InterPro" id="IPR013149">
    <property type="entry name" value="ADH-like_C"/>
</dbReference>
<dbReference type="SUPFAM" id="SSF51735">
    <property type="entry name" value="NAD(P)-binding Rossmann-fold domains"/>
    <property type="match status" value="1"/>
</dbReference>
<dbReference type="InterPro" id="IPR020843">
    <property type="entry name" value="ER"/>
</dbReference>
<evidence type="ECO:0000259" key="3">
    <source>
        <dbReference type="SMART" id="SM00829"/>
    </source>
</evidence>
<dbReference type="InterPro" id="IPR036291">
    <property type="entry name" value="NAD(P)-bd_dom_sf"/>
</dbReference>
<comment type="caution">
    <text evidence="4">The sequence shown here is derived from an EMBL/GenBank/DDBJ whole genome shotgun (WGS) entry which is preliminary data.</text>
</comment>